<sequence length="341" mass="37880">MSQYPQGSQAIQRKRASEESDKPSARPAPALREGSPRSLSSHEQDSFSPDNSTMEVDTASSTSSQGSSETLGRTSETLGRGDDPDVSLHDRTIAWLEPVEQPESPSHRTSTAYPALFAPTMIPIVPVGTSTNIPQFLRVVAPQTDNNNQNYNDEYDSTYKGDDEHSGYENRSEFGCGRHHEYGYSDYSDESSYVPSSSDESSSEDDLSDDFDSDSDSDSDDDNQPPPPETKIRILDDDGYIADLESGDTPKPQGPQLTAQQQQDALRNRHYEPGFDTPKPRPFPHRRLIDDLYDRMAEDAARKKNSDKEKSTKEEPDEEDSSEEESNEEEPAEVEGGNDQP</sequence>
<dbReference type="EMBL" id="JANPWZ010000444">
    <property type="protein sequence ID" value="KAJ3576974.1"/>
    <property type="molecule type" value="Genomic_DNA"/>
</dbReference>
<evidence type="ECO:0000313" key="3">
    <source>
        <dbReference type="Proteomes" id="UP001148614"/>
    </source>
</evidence>
<protein>
    <submittedName>
        <fullName evidence="2">Uncharacterized protein</fullName>
    </submittedName>
</protein>
<reference evidence="2" key="1">
    <citation type="submission" date="2022-07" db="EMBL/GenBank/DDBJ databases">
        <title>Genome Sequence of Xylaria arbuscula.</title>
        <authorList>
            <person name="Buettner E."/>
        </authorList>
    </citation>
    <scope>NUCLEOTIDE SEQUENCE</scope>
    <source>
        <strain evidence="2">VT107</strain>
    </source>
</reference>
<gene>
    <name evidence="2" type="ORF">NPX13_g3531</name>
</gene>
<feature type="region of interest" description="Disordered" evidence="1">
    <location>
        <begin position="1"/>
        <end position="111"/>
    </location>
</feature>
<keyword evidence="3" id="KW-1185">Reference proteome</keyword>
<accession>A0A9W8NH45</accession>
<dbReference type="AlphaFoldDB" id="A0A9W8NH45"/>
<feature type="compositionally biased region" description="Acidic residues" evidence="1">
    <location>
        <begin position="201"/>
        <end position="223"/>
    </location>
</feature>
<feature type="region of interest" description="Disordered" evidence="1">
    <location>
        <begin position="140"/>
        <end position="341"/>
    </location>
</feature>
<feature type="compositionally biased region" description="Basic and acidic residues" evidence="1">
    <location>
        <begin position="157"/>
        <end position="183"/>
    </location>
</feature>
<feature type="compositionally biased region" description="Polar residues" evidence="1">
    <location>
        <begin position="1"/>
        <end position="11"/>
    </location>
</feature>
<feature type="compositionally biased region" description="Basic and acidic residues" evidence="1">
    <location>
        <begin position="79"/>
        <end position="92"/>
    </location>
</feature>
<feature type="compositionally biased region" description="Low complexity" evidence="1">
    <location>
        <begin position="254"/>
        <end position="263"/>
    </location>
</feature>
<feature type="compositionally biased region" description="Basic and acidic residues" evidence="1">
    <location>
        <begin position="15"/>
        <end position="24"/>
    </location>
</feature>
<feature type="compositionally biased region" description="Polar residues" evidence="1">
    <location>
        <begin position="46"/>
        <end position="59"/>
    </location>
</feature>
<organism evidence="2 3">
    <name type="scientific">Xylaria arbuscula</name>
    <dbReference type="NCBI Taxonomy" id="114810"/>
    <lineage>
        <taxon>Eukaryota</taxon>
        <taxon>Fungi</taxon>
        <taxon>Dikarya</taxon>
        <taxon>Ascomycota</taxon>
        <taxon>Pezizomycotina</taxon>
        <taxon>Sordariomycetes</taxon>
        <taxon>Xylariomycetidae</taxon>
        <taxon>Xylariales</taxon>
        <taxon>Xylariaceae</taxon>
        <taxon>Xylaria</taxon>
    </lineage>
</organism>
<feature type="compositionally biased region" description="Low complexity" evidence="1">
    <location>
        <begin position="184"/>
        <end position="200"/>
    </location>
</feature>
<proteinExistence type="predicted"/>
<feature type="compositionally biased region" description="Basic and acidic residues" evidence="1">
    <location>
        <begin position="287"/>
        <end position="314"/>
    </location>
</feature>
<comment type="caution">
    <text evidence="2">The sequence shown here is derived from an EMBL/GenBank/DDBJ whole genome shotgun (WGS) entry which is preliminary data.</text>
</comment>
<evidence type="ECO:0000256" key="1">
    <source>
        <dbReference type="SAM" id="MobiDB-lite"/>
    </source>
</evidence>
<feature type="compositionally biased region" description="Acidic residues" evidence="1">
    <location>
        <begin position="315"/>
        <end position="333"/>
    </location>
</feature>
<name>A0A9W8NH45_9PEZI</name>
<dbReference type="Proteomes" id="UP001148614">
    <property type="component" value="Unassembled WGS sequence"/>
</dbReference>
<evidence type="ECO:0000313" key="2">
    <source>
        <dbReference type="EMBL" id="KAJ3576974.1"/>
    </source>
</evidence>